<evidence type="ECO:0000313" key="9">
    <source>
        <dbReference type="Proteomes" id="UP000292935"/>
    </source>
</evidence>
<comment type="similarity">
    <text evidence="2">Belongs to the oxygen-dependent FAD-linked oxidoreductase family.</text>
</comment>
<comment type="cofactor">
    <cofactor evidence="1">
        <name>FAD</name>
        <dbReference type="ChEBI" id="CHEBI:57692"/>
    </cofactor>
</comment>
<dbReference type="SUPFAM" id="SSF56176">
    <property type="entry name" value="FAD-binding/transporter-associated domain-like"/>
    <property type="match status" value="1"/>
</dbReference>
<evidence type="ECO:0000256" key="6">
    <source>
        <dbReference type="SAM" id="MobiDB-lite"/>
    </source>
</evidence>
<organism evidence="8 9">
    <name type="scientific">Agromyces fucosus</name>
    <dbReference type="NCBI Taxonomy" id="41985"/>
    <lineage>
        <taxon>Bacteria</taxon>
        <taxon>Bacillati</taxon>
        <taxon>Actinomycetota</taxon>
        <taxon>Actinomycetes</taxon>
        <taxon>Micrococcales</taxon>
        <taxon>Microbacteriaceae</taxon>
        <taxon>Agromyces</taxon>
    </lineage>
</organism>
<keyword evidence="9" id="KW-1185">Reference proteome</keyword>
<evidence type="ECO:0000256" key="4">
    <source>
        <dbReference type="ARBA" id="ARBA00022827"/>
    </source>
</evidence>
<evidence type="ECO:0000313" key="8">
    <source>
        <dbReference type="EMBL" id="RXZ49299.1"/>
    </source>
</evidence>
<dbReference type="RefSeq" id="WP_129231467.1">
    <property type="nucleotide sequence ID" value="NZ_SDPO01000002.1"/>
</dbReference>
<dbReference type="PROSITE" id="PS51387">
    <property type="entry name" value="FAD_PCMH"/>
    <property type="match status" value="1"/>
</dbReference>
<dbReference type="GO" id="GO:0016491">
    <property type="term" value="F:oxidoreductase activity"/>
    <property type="evidence" value="ECO:0007669"/>
    <property type="project" value="UniProtKB-KW"/>
</dbReference>
<dbReference type="PANTHER" id="PTHR42973">
    <property type="entry name" value="BINDING OXIDOREDUCTASE, PUTATIVE (AFU_ORTHOLOGUE AFUA_1G17690)-RELATED"/>
    <property type="match status" value="1"/>
</dbReference>
<keyword evidence="3" id="KW-0285">Flavoprotein</keyword>
<keyword evidence="5" id="KW-0560">Oxidoreductase</keyword>
<feature type="domain" description="FAD-binding PCMH-type" evidence="7">
    <location>
        <begin position="32"/>
        <end position="198"/>
    </location>
</feature>
<feature type="region of interest" description="Disordered" evidence="6">
    <location>
        <begin position="1"/>
        <end position="20"/>
    </location>
</feature>
<dbReference type="SUPFAM" id="SSF55103">
    <property type="entry name" value="FAD-linked oxidases, C-terminal domain"/>
    <property type="match status" value="1"/>
</dbReference>
<dbReference type="Pfam" id="PF08031">
    <property type="entry name" value="BBE"/>
    <property type="match status" value="1"/>
</dbReference>
<dbReference type="InterPro" id="IPR016169">
    <property type="entry name" value="FAD-bd_PCMH_sub2"/>
</dbReference>
<comment type="caution">
    <text evidence="8">The sequence shown here is derived from an EMBL/GenBank/DDBJ whole genome shotgun (WGS) entry which is preliminary data.</text>
</comment>
<gene>
    <name evidence="8" type="ORF">ESP57_10280</name>
</gene>
<dbReference type="InterPro" id="IPR012951">
    <property type="entry name" value="BBE"/>
</dbReference>
<dbReference type="Pfam" id="PF01565">
    <property type="entry name" value="FAD_binding_4"/>
    <property type="match status" value="1"/>
</dbReference>
<dbReference type="PROSITE" id="PS00862">
    <property type="entry name" value="OX2_COVAL_FAD"/>
    <property type="match status" value="1"/>
</dbReference>
<dbReference type="EMBL" id="SDPO01000002">
    <property type="protein sequence ID" value="RXZ49299.1"/>
    <property type="molecule type" value="Genomic_DNA"/>
</dbReference>
<dbReference type="InterPro" id="IPR006093">
    <property type="entry name" value="Oxy_OxRdtase_FAD_BS"/>
</dbReference>
<dbReference type="GO" id="GO:0071949">
    <property type="term" value="F:FAD binding"/>
    <property type="evidence" value="ECO:0007669"/>
    <property type="project" value="InterPro"/>
</dbReference>
<dbReference type="OrthoDB" id="9775082at2"/>
<evidence type="ECO:0000256" key="5">
    <source>
        <dbReference type="ARBA" id="ARBA00023002"/>
    </source>
</evidence>
<dbReference type="Gene3D" id="3.30.43.10">
    <property type="entry name" value="Uridine Diphospho-n-acetylenolpyruvylglucosamine Reductase, domain 2"/>
    <property type="match status" value="1"/>
</dbReference>
<protein>
    <submittedName>
        <fullName evidence="8">FAD-binding oxidoreductase</fullName>
    </submittedName>
</protein>
<keyword evidence="4" id="KW-0274">FAD</keyword>
<name>A0A4Q2JR86_9MICO</name>
<dbReference type="PANTHER" id="PTHR42973:SF39">
    <property type="entry name" value="FAD-BINDING PCMH-TYPE DOMAIN-CONTAINING PROTEIN"/>
    <property type="match status" value="1"/>
</dbReference>
<accession>A0A4Q2JR86</accession>
<dbReference type="InterPro" id="IPR006094">
    <property type="entry name" value="Oxid_FAD_bind_N"/>
</dbReference>
<evidence type="ECO:0000256" key="2">
    <source>
        <dbReference type="ARBA" id="ARBA00005466"/>
    </source>
</evidence>
<dbReference type="InterPro" id="IPR016164">
    <property type="entry name" value="FAD-linked_Oxase-like_C"/>
</dbReference>
<dbReference type="InterPro" id="IPR016166">
    <property type="entry name" value="FAD-bd_PCMH"/>
</dbReference>
<dbReference type="InterPro" id="IPR036318">
    <property type="entry name" value="FAD-bd_PCMH-like_sf"/>
</dbReference>
<sequence>MSLLSDLSERVPGRAHGPGASEYDAGRTVFAGVGEPDAVVRPHTVDEVAAAVGLAAAAGMPIAVRSGGHGLLPVDGGLVVDLAEFTAIEVDATGLVTVGGGAHWGDVAAVLGPHGLGVSSGDTRDVGVGGLALGGGVGWLVREQGLAIDALREVELVTAAGEVLTLSETSHPELFWAVRGGGGNFGVATRFVFQAIPADGLVGGLVRFDRSDVPAVLRAWRDVMRAGPDELNSSLMLLPPFGPEMPGGPQLGVALKGDESRLHELLAPLLALPSVVEVSLAPVAYSELLEDAPPGRPPFLFVGGNGFVPDLSDAALDAVAAAYAREVPTMVLLRALGGAFSRVAPDATAIPHRDAEALLIVNGVLAADASPEQLAAVKAGSDAALAFTSGTYGNFSAEYGPEVTASMYPPATLERLRRIKRQVDPGNVFRRNHNIAPAD</sequence>
<evidence type="ECO:0000256" key="1">
    <source>
        <dbReference type="ARBA" id="ARBA00001974"/>
    </source>
</evidence>
<dbReference type="Proteomes" id="UP000292935">
    <property type="component" value="Unassembled WGS sequence"/>
</dbReference>
<dbReference type="InterPro" id="IPR050416">
    <property type="entry name" value="FAD-linked_Oxidoreductase"/>
</dbReference>
<evidence type="ECO:0000256" key="3">
    <source>
        <dbReference type="ARBA" id="ARBA00022630"/>
    </source>
</evidence>
<evidence type="ECO:0000259" key="7">
    <source>
        <dbReference type="PROSITE" id="PS51387"/>
    </source>
</evidence>
<dbReference type="Gene3D" id="3.30.465.10">
    <property type="match status" value="1"/>
</dbReference>
<reference evidence="8 9" key="1">
    <citation type="submission" date="2019-01" db="EMBL/GenBank/DDBJ databases">
        <authorList>
            <person name="Li J."/>
        </authorList>
    </citation>
    <scope>NUCLEOTIDE SEQUENCE [LARGE SCALE GENOMIC DNA]</scope>
    <source>
        <strain evidence="8 9">CCUG 35506</strain>
    </source>
</reference>
<dbReference type="InterPro" id="IPR016167">
    <property type="entry name" value="FAD-bd_PCMH_sub1"/>
</dbReference>
<dbReference type="Gene3D" id="3.40.462.20">
    <property type="match status" value="1"/>
</dbReference>
<proteinExistence type="inferred from homology"/>
<dbReference type="AlphaFoldDB" id="A0A4Q2JR86"/>